<organism evidence="1 2">
    <name type="scientific">Cichorium intybus</name>
    <name type="common">Chicory</name>
    <dbReference type="NCBI Taxonomy" id="13427"/>
    <lineage>
        <taxon>Eukaryota</taxon>
        <taxon>Viridiplantae</taxon>
        <taxon>Streptophyta</taxon>
        <taxon>Embryophyta</taxon>
        <taxon>Tracheophyta</taxon>
        <taxon>Spermatophyta</taxon>
        <taxon>Magnoliopsida</taxon>
        <taxon>eudicotyledons</taxon>
        <taxon>Gunneridae</taxon>
        <taxon>Pentapetalae</taxon>
        <taxon>asterids</taxon>
        <taxon>campanulids</taxon>
        <taxon>Asterales</taxon>
        <taxon>Asteraceae</taxon>
        <taxon>Cichorioideae</taxon>
        <taxon>Cichorieae</taxon>
        <taxon>Cichoriinae</taxon>
        <taxon>Cichorium</taxon>
    </lineage>
</organism>
<accession>A0ACB9AL23</accession>
<proteinExistence type="predicted"/>
<sequence>MRLRSTAPFWFTGSEVVESKRRDRHKPGTEALREIRPLQKTVNLLIPAAPFIRTVTGSATKKACIIGKIDMKNTKVALHTLIKDSRILGKKFPVLTFNFLRVREISNYFAPEVIRWQAEALQALQEAAEDYLVQLFEESMLCSYMQSV</sequence>
<evidence type="ECO:0000313" key="1">
    <source>
        <dbReference type="EMBL" id="KAI3710446.1"/>
    </source>
</evidence>
<dbReference type="EMBL" id="CM042015">
    <property type="protein sequence ID" value="KAI3710446.1"/>
    <property type="molecule type" value="Genomic_DNA"/>
</dbReference>
<protein>
    <submittedName>
        <fullName evidence="1">Uncharacterized protein</fullName>
    </submittedName>
</protein>
<gene>
    <name evidence="1" type="ORF">L2E82_40227</name>
</gene>
<name>A0ACB9AL23_CICIN</name>
<comment type="caution">
    <text evidence="1">The sequence shown here is derived from an EMBL/GenBank/DDBJ whole genome shotgun (WGS) entry which is preliminary data.</text>
</comment>
<keyword evidence="2" id="KW-1185">Reference proteome</keyword>
<reference evidence="1 2" key="2">
    <citation type="journal article" date="2022" name="Mol. Ecol. Resour.">
        <title>The genomes of chicory, endive, great burdock and yacon provide insights into Asteraceae paleo-polyploidization history and plant inulin production.</title>
        <authorList>
            <person name="Fan W."/>
            <person name="Wang S."/>
            <person name="Wang H."/>
            <person name="Wang A."/>
            <person name="Jiang F."/>
            <person name="Liu H."/>
            <person name="Zhao H."/>
            <person name="Xu D."/>
            <person name="Zhang Y."/>
        </authorList>
    </citation>
    <scope>NUCLEOTIDE SEQUENCE [LARGE SCALE GENOMIC DNA]</scope>
    <source>
        <strain evidence="2">cv. Punajuju</strain>
        <tissue evidence="1">Leaves</tissue>
    </source>
</reference>
<evidence type="ECO:0000313" key="2">
    <source>
        <dbReference type="Proteomes" id="UP001055811"/>
    </source>
</evidence>
<dbReference type="Proteomes" id="UP001055811">
    <property type="component" value="Linkage Group LG07"/>
</dbReference>
<reference evidence="2" key="1">
    <citation type="journal article" date="2022" name="Mol. Ecol. Resour.">
        <title>The genomes of chicory, endive, great burdock and yacon provide insights into Asteraceae palaeo-polyploidization history and plant inulin production.</title>
        <authorList>
            <person name="Fan W."/>
            <person name="Wang S."/>
            <person name="Wang H."/>
            <person name="Wang A."/>
            <person name="Jiang F."/>
            <person name="Liu H."/>
            <person name="Zhao H."/>
            <person name="Xu D."/>
            <person name="Zhang Y."/>
        </authorList>
    </citation>
    <scope>NUCLEOTIDE SEQUENCE [LARGE SCALE GENOMIC DNA]</scope>
    <source>
        <strain evidence="2">cv. Punajuju</strain>
    </source>
</reference>